<name>A0A3D1JH85_9CHLR</name>
<organism evidence="3 4">
    <name type="scientific">Anaerolinea thermolimosa</name>
    <dbReference type="NCBI Taxonomy" id="229919"/>
    <lineage>
        <taxon>Bacteria</taxon>
        <taxon>Bacillati</taxon>
        <taxon>Chloroflexota</taxon>
        <taxon>Anaerolineae</taxon>
        <taxon>Anaerolineales</taxon>
        <taxon>Anaerolineaceae</taxon>
        <taxon>Anaerolinea</taxon>
    </lineage>
</organism>
<dbReference type="SUPFAM" id="SSF51430">
    <property type="entry name" value="NAD(P)-linked oxidoreductase"/>
    <property type="match status" value="1"/>
</dbReference>
<proteinExistence type="predicted"/>
<evidence type="ECO:0000313" key="4">
    <source>
        <dbReference type="Proteomes" id="UP000264141"/>
    </source>
</evidence>
<dbReference type="STRING" id="229919.GCA_001050195_02631"/>
<dbReference type="InterPro" id="IPR036812">
    <property type="entry name" value="NAD(P)_OxRdtase_dom_sf"/>
</dbReference>
<dbReference type="GO" id="GO:0016491">
    <property type="term" value="F:oxidoreductase activity"/>
    <property type="evidence" value="ECO:0007669"/>
    <property type="project" value="UniProtKB-KW"/>
</dbReference>
<dbReference type="Proteomes" id="UP000264141">
    <property type="component" value="Unassembled WGS sequence"/>
</dbReference>
<dbReference type="GO" id="GO:0005829">
    <property type="term" value="C:cytosol"/>
    <property type="evidence" value="ECO:0007669"/>
    <property type="project" value="UniProtKB-ARBA"/>
</dbReference>
<dbReference type="AlphaFoldDB" id="A0A3D1JH85"/>
<dbReference type="InterPro" id="IPR050523">
    <property type="entry name" value="AKR_Detox_Biosynth"/>
</dbReference>
<dbReference type="PANTHER" id="PTHR43364">
    <property type="entry name" value="NADH-SPECIFIC METHYLGLYOXAL REDUCTASE-RELATED"/>
    <property type="match status" value="1"/>
</dbReference>
<protein>
    <submittedName>
        <fullName evidence="3">Aldo/keto reductase</fullName>
    </submittedName>
</protein>
<dbReference type="Pfam" id="PF00248">
    <property type="entry name" value="Aldo_ket_red"/>
    <property type="match status" value="1"/>
</dbReference>
<dbReference type="EMBL" id="DPBP01000032">
    <property type="protein sequence ID" value="HCE17853.1"/>
    <property type="molecule type" value="Genomic_DNA"/>
</dbReference>
<gene>
    <name evidence="3" type="ORF">DEQ80_08340</name>
</gene>
<keyword evidence="1" id="KW-0560">Oxidoreductase</keyword>
<feature type="domain" description="NADP-dependent oxidoreductase" evidence="2">
    <location>
        <begin position="15"/>
        <end position="315"/>
    </location>
</feature>
<evidence type="ECO:0000313" key="3">
    <source>
        <dbReference type="EMBL" id="HCE17853.1"/>
    </source>
</evidence>
<reference evidence="3 4" key="1">
    <citation type="journal article" date="2018" name="Nat. Biotechnol.">
        <title>A standardized bacterial taxonomy based on genome phylogeny substantially revises the tree of life.</title>
        <authorList>
            <person name="Parks D.H."/>
            <person name="Chuvochina M."/>
            <person name="Waite D.W."/>
            <person name="Rinke C."/>
            <person name="Skarshewski A."/>
            <person name="Chaumeil P.A."/>
            <person name="Hugenholtz P."/>
        </authorList>
    </citation>
    <scope>NUCLEOTIDE SEQUENCE [LARGE SCALE GENOMIC DNA]</scope>
    <source>
        <strain evidence="3">UBA8781</strain>
    </source>
</reference>
<dbReference type="FunFam" id="3.20.20.100:FF:000004">
    <property type="entry name" value="Oxidoreductase, aldo/keto reductase"/>
    <property type="match status" value="1"/>
</dbReference>
<comment type="caution">
    <text evidence="3">The sequence shown here is derived from an EMBL/GenBank/DDBJ whole genome shotgun (WGS) entry which is preliminary data.</text>
</comment>
<dbReference type="InterPro" id="IPR023210">
    <property type="entry name" value="NADP_OxRdtase_dom"/>
</dbReference>
<dbReference type="CDD" id="cd19081">
    <property type="entry name" value="AKR_AKR9C1"/>
    <property type="match status" value="1"/>
</dbReference>
<accession>A0A3D1JH85</accession>
<evidence type="ECO:0000256" key="1">
    <source>
        <dbReference type="ARBA" id="ARBA00023002"/>
    </source>
</evidence>
<evidence type="ECO:0000259" key="2">
    <source>
        <dbReference type="Pfam" id="PF00248"/>
    </source>
</evidence>
<dbReference type="Gene3D" id="3.20.20.100">
    <property type="entry name" value="NADP-dependent oxidoreductase domain"/>
    <property type="match status" value="1"/>
</dbReference>
<dbReference type="PANTHER" id="PTHR43364:SF4">
    <property type="entry name" value="NAD(P)-LINKED OXIDOREDUCTASE SUPERFAMILY PROTEIN"/>
    <property type="match status" value="1"/>
</dbReference>
<sequence>MEYRRLGNSGLKVARICLGTMQFGWTADEKAAFEVMDAYVEAGGNFIDTADVYSAWVEGNPGGVSEEIIGRWMKARGNRHLMVVATKFNGRMWPGPNGDGLSRGHVMKAIDDSLRRLQTDYIDLYQTHWPHYDTPQEETLRALDDLVKAGKVRYIGCSNEPAWRLVKAMWISDKYNLNRFISLQPPYSLVRRADFERELEAVCLDQGIGVIPYSPLQGGFLTGKYRRGQIAESARAEGLKRYFTEKNFDLIELLDQIGKRHGATVTQVALAWMLQRPAITSPIIGANNVAQLKDILGSLEVKLSEEDVKAIDAASDWRE</sequence>